<protein>
    <submittedName>
        <fullName evidence="5">Transposon Tn10 TetD protein</fullName>
    </submittedName>
</protein>
<dbReference type="PROSITE" id="PS01124">
    <property type="entry name" value="HTH_ARAC_FAMILY_2"/>
    <property type="match status" value="1"/>
</dbReference>
<organism evidence="5 6">
    <name type="scientific">Oceanobacillus oncorhynchi</name>
    <dbReference type="NCBI Taxonomy" id="545501"/>
    <lineage>
        <taxon>Bacteria</taxon>
        <taxon>Bacillati</taxon>
        <taxon>Bacillota</taxon>
        <taxon>Bacilli</taxon>
        <taxon>Bacillales</taxon>
        <taxon>Bacillaceae</taxon>
        <taxon>Oceanobacillus</taxon>
    </lineage>
</organism>
<sequence>MNTLDSMNAAIEYIEEHLDKKINYQHAAQIACFSEHHFKRMFSFLAGIPLSEYVRRRRLTLAALELQENNMKVIDIALKYGYQSPDSFSRAFQELHHTLPSTVKQTGVSLKAYPPISFQISIKGDVEMKYRFVEKDAFHIVGHKEVMYPEDGDFNPTLWNTLTDADYAKLGTLEREDPNLSGILNITVNTCHGPEQSEEALEYYIAVVTNQTAPDHLAALEIPKQQWAVFDAEGEMPHALTSTWSRIYTDWFPTSGYELAEAPEIVKSIHDMKTEIWIPVQKSKFAFIF</sequence>
<dbReference type="InterPro" id="IPR011256">
    <property type="entry name" value="Reg_factor_effector_dom_sf"/>
</dbReference>
<dbReference type="Gene3D" id="3.20.80.10">
    <property type="entry name" value="Regulatory factor, effector binding domain"/>
    <property type="match status" value="1"/>
</dbReference>
<dbReference type="GO" id="GO:0043565">
    <property type="term" value="F:sequence-specific DNA binding"/>
    <property type="evidence" value="ECO:0007669"/>
    <property type="project" value="InterPro"/>
</dbReference>
<evidence type="ECO:0000256" key="2">
    <source>
        <dbReference type="ARBA" id="ARBA00023125"/>
    </source>
</evidence>
<dbReference type="Pfam" id="PF12833">
    <property type="entry name" value="HTH_18"/>
    <property type="match status" value="1"/>
</dbReference>
<name>A0A0A1MQY8_9BACI</name>
<dbReference type="OrthoDB" id="9801123at2"/>
<dbReference type="GO" id="GO:0003700">
    <property type="term" value="F:DNA-binding transcription factor activity"/>
    <property type="evidence" value="ECO:0007669"/>
    <property type="project" value="InterPro"/>
</dbReference>
<dbReference type="SUPFAM" id="SSF55136">
    <property type="entry name" value="Probable bacterial effector-binding domain"/>
    <property type="match status" value="1"/>
</dbReference>
<accession>A0A0A1MQY8</accession>
<dbReference type="InterPro" id="IPR010499">
    <property type="entry name" value="AraC_E-bd"/>
</dbReference>
<dbReference type="STRING" id="545501.BN997_01907"/>
<keyword evidence="6" id="KW-1185">Reference proteome</keyword>
<evidence type="ECO:0000313" key="6">
    <source>
        <dbReference type="Proteomes" id="UP000040453"/>
    </source>
</evidence>
<dbReference type="Proteomes" id="UP000040453">
    <property type="component" value="Unassembled WGS sequence"/>
</dbReference>
<dbReference type="PANTHER" id="PTHR47504:SF5">
    <property type="entry name" value="RIGHT ORIGIN-BINDING PROTEIN"/>
    <property type="match status" value="1"/>
</dbReference>
<keyword evidence="3" id="KW-0804">Transcription</keyword>
<dbReference type="InterPro" id="IPR018060">
    <property type="entry name" value="HTH_AraC"/>
</dbReference>
<evidence type="ECO:0000259" key="4">
    <source>
        <dbReference type="PROSITE" id="PS01124"/>
    </source>
</evidence>
<evidence type="ECO:0000256" key="1">
    <source>
        <dbReference type="ARBA" id="ARBA00023015"/>
    </source>
</evidence>
<evidence type="ECO:0000256" key="3">
    <source>
        <dbReference type="ARBA" id="ARBA00023163"/>
    </source>
</evidence>
<dbReference type="RefSeq" id="WP_042531612.1">
    <property type="nucleotide sequence ID" value="NZ_CDGG01000001.1"/>
</dbReference>
<dbReference type="SUPFAM" id="SSF46689">
    <property type="entry name" value="Homeodomain-like"/>
    <property type="match status" value="2"/>
</dbReference>
<proteinExistence type="predicted"/>
<dbReference type="InterPro" id="IPR050959">
    <property type="entry name" value="MarA-like"/>
</dbReference>
<keyword evidence="2" id="KW-0238">DNA-binding</keyword>
<dbReference type="PANTHER" id="PTHR47504">
    <property type="entry name" value="RIGHT ORIGIN-BINDING PROTEIN"/>
    <property type="match status" value="1"/>
</dbReference>
<keyword evidence="1" id="KW-0805">Transcription regulation</keyword>
<gene>
    <name evidence="5" type="primary">tetD_2</name>
    <name evidence="5" type="ORF">BN997_01907</name>
</gene>
<dbReference type="AlphaFoldDB" id="A0A0A1MQY8"/>
<dbReference type="EMBL" id="CDGG01000001">
    <property type="protein sequence ID" value="CEI82052.1"/>
    <property type="molecule type" value="Genomic_DNA"/>
</dbReference>
<evidence type="ECO:0000313" key="5">
    <source>
        <dbReference type="EMBL" id="CEI82052.1"/>
    </source>
</evidence>
<dbReference type="Pfam" id="PF06445">
    <property type="entry name" value="GyrI-like"/>
    <property type="match status" value="1"/>
</dbReference>
<reference evidence="5 6" key="1">
    <citation type="submission" date="2014-11" db="EMBL/GenBank/DDBJ databases">
        <authorList>
            <person name="Urmite Genomes Urmite Genomes"/>
        </authorList>
    </citation>
    <scope>NUCLEOTIDE SEQUENCE [LARGE SCALE GENOMIC DNA]</scope>
    <source>
        <strain evidence="5 6">Oc5</strain>
    </source>
</reference>
<feature type="domain" description="HTH araC/xylS-type" evidence="4">
    <location>
        <begin position="8"/>
        <end position="106"/>
    </location>
</feature>
<dbReference type="Gene3D" id="1.10.10.60">
    <property type="entry name" value="Homeodomain-like"/>
    <property type="match status" value="2"/>
</dbReference>
<dbReference type="SMART" id="SM00871">
    <property type="entry name" value="AraC_E_bind"/>
    <property type="match status" value="1"/>
</dbReference>
<dbReference type="SMART" id="SM00342">
    <property type="entry name" value="HTH_ARAC"/>
    <property type="match status" value="1"/>
</dbReference>
<dbReference type="InterPro" id="IPR009057">
    <property type="entry name" value="Homeodomain-like_sf"/>
</dbReference>
<dbReference type="InterPro" id="IPR029442">
    <property type="entry name" value="GyrI-like"/>
</dbReference>